<dbReference type="Gene3D" id="3.30.40.10">
    <property type="entry name" value="Zinc/RING finger domain, C3HC4 (zinc finger)"/>
    <property type="match status" value="1"/>
</dbReference>
<evidence type="ECO:0000256" key="1">
    <source>
        <dbReference type="ARBA" id="ARBA00001798"/>
    </source>
</evidence>
<reference evidence="14" key="2">
    <citation type="submission" date="2023-06" db="EMBL/GenBank/DDBJ databases">
        <authorList>
            <consortium name="Lawrence Berkeley National Laboratory"/>
            <person name="Haridas S."/>
            <person name="Hensen N."/>
            <person name="Bonometti L."/>
            <person name="Westerberg I."/>
            <person name="Brannstrom I.O."/>
            <person name="Guillou S."/>
            <person name="Cros-Aarteil S."/>
            <person name="Calhoun S."/>
            <person name="Kuo A."/>
            <person name="Mondo S."/>
            <person name="Pangilinan J."/>
            <person name="Riley R."/>
            <person name="Labutti K."/>
            <person name="Andreopoulos B."/>
            <person name="Lipzen A."/>
            <person name="Chen C."/>
            <person name="Yanf M."/>
            <person name="Daum C."/>
            <person name="Ng V."/>
            <person name="Clum A."/>
            <person name="Steindorff A."/>
            <person name="Ohm R."/>
            <person name="Martin F."/>
            <person name="Silar P."/>
            <person name="Natvig D."/>
            <person name="Lalanne C."/>
            <person name="Gautier V."/>
            <person name="Ament-Velasquez S.L."/>
            <person name="Kruys A."/>
            <person name="Hutchinson M.I."/>
            <person name="Powell A.J."/>
            <person name="Barry K."/>
            <person name="Miller A.N."/>
            <person name="Grigoriev I.V."/>
            <person name="Debuchy R."/>
            <person name="Gladieux P."/>
            <person name="Thoren M.H."/>
            <person name="Johannesson H."/>
        </authorList>
    </citation>
    <scope>NUCLEOTIDE SEQUENCE</scope>
    <source>
        <strain evidence="14">CBS 314.62</strain>
    </source>
</reference>
<evidence type="ECO:0000259" key="12">
    <source>
        <dbReference type="PROSITE" id="PS50089"/>
    </source>
</evidence>
<feature type="compositionally biased region" description="Polar residues" evidence="11">
    <location>
        <begin position="146"/>
        <end position="162"/>
    </location>
</feature>
<evidence type="ECO:0000256" key="11">
    <source>
        <dbReference type="SAM" id="MobiDB-lite"/>
    </source>
</evidence>
<dbReference type="AlphaFoldDB" id="A0AAE1C8P2"/>
<dbReference type="InterPro" id="IPR044066">
    <property type="entry name" value="TRIAD_supradom"/>
</dbReference>
<keyword evidence="6" id="KW-0677">Repeat</keyword>
<evidence type="ECO:0000313" key="14">
    <source>
        <dbReference type="EMBL" id="KAK3683352.1"/>
    </source>
</evidence>
<keyword evidence="8" id="KW-0833">Ubl conjugation pathway</keyword>
<dbReference type="Gene3D" id="1.20.120.1750">
    <property type="match status" value="1"/>
</dbReference>
<feature type="region of interest" description="Disordered" evidence="11">
    <location>
        <begin position="413"/>
        <end position="443"/>
    </location>
</feature>
<keyword evidence="5" id="KW-0479">Metal-binding</keyword>
<keyword evidence="15" id="KW-1185">Reference proteome</keyword>
<evidence type="ECO:0000259" key="13">
    <source>
        <dbReference type="PROSITE" id="PS51873"/>
    </source>
</evidence>
<evidence type="ECO:0000256" key="5">
    <source>
        <dbReference type="ARBA" id="ARBA00022723"/>
    </source>
</evidence>
<dbReference type="InterPro" id="IPR002867">
    <property type="entry name" value="IBR_dom"/>
</dbReference>
<comment type="catalytic activity">
    <reaction evidence="1">
        <text>[E2 ubiquitin-conjugating enzyme]-S-ubiquitinyl-L-cysteine + [acceptor protein]-L-lysine = [E2 ubiquitin-conjugating enzyme]-L-cysteine + [acceptor protein]-N(6)-ubiquitinyl-L-lysine.</text>
        <dbReference type="EC" id="2.3.2.31"/>
    </reaction>
</comment>
<dbReference type="PANTHER" id="PTHR11685">
    <property type="entry name" value="RBR FAMILY RING FINGER AND IBR DOMAIN-CONTAINING"/>
    <property type="match status" value="1"/>
</dbReference>
<proteinExistence type="predicted"/>
<keyword evidence="9" id="KW-0862">Zinc</keyword>
<evidence type="ECO:0000256" key="3">
    <source>
        <dbReference type="ARBA" id="ARBA00012251"/>
    </source>
</evidence>
<dbReference type="GO" id="GO:0016567">
    <property type="term" value="P:protein ubiquitination"/>
    <property type="evidence" value="ECO:0007669"/>
    <property type="project" value="InterPro"/>
</dbReference>
<evidence type="ECO:0000256" key="6">
    <source>
        <dbReference type="ARBA" id="ARBA00022737"/>
    </source>
</evidence>
<sequence>MGSTSTRVMSYYGPVSNQILGGFESDDDEIPPNRSQERQQQQNQESSEIDNARTTSSTAFRYRVTHPAIYELFGDALSSLETRPKDAAIAREEDEPLLTYFARRYPRIAPLLLSVWEDNPPVNEVQQVHEPIDVKDRGKNKEQRLTTEPQPATASSSKTEVSSLDPFRQTAVTVARDRNKENVAPADLPGYFAPSDLGFGQWYKVTNTDTSSVQITNQRKLPDIAAGDRECIVCTETKKVQDFPQAAVTNKCSHAPSTCLQCVATSIKTDLNNRLWNEIKCPECREVLQYDDVQRFADPETKERYQNLSFRYAISEAENFLWCTAGCGYGQVHDGGIEQPIVSCMLCHQRSCFYHKVAWHNNLTCEEYDLLQADPVNFRSRFELENEAAEEEQAARRAQENADRTLAQKYMAMEQHDQEEKQKLVRERKEREQREANEAAERAAWTKAAIKMRKEMARRKAEDEASTTTITTTTKPCPACKAPIEKNRGCAHMTCKNLPFHFRFLSSSTHTHT</sequence>
<evidence type="ECO:0000256" key="9">
    <source>
        <dbReference type="ARBA" id="ARBA00022833"/>
    </source>
</evidence>
<dbReference type="PROSITE" id="PS51873">
    <property type="entry name" value="TRIAD"/>
    <property type="match status" value="1"/>
</dbReference>
<dbReference type="CDD" id="cd20335">
    <property type="entry name" value="BRcat_RBR"/>
    <property type="match status" value="1"/>
</dbReference>
<dbReference type="InterPro" id="IPR031127">
    <property type="entry name" value="E3_UB_ligase_RBR"/>
</dbReference>
<feature type="region of interest" description="Disordered" evidence="11">
    <location>
        <begin position="19"/>
        <end position="55"/>
    </location>
</feature>
<evidence type="ECO:0000256" key="2">
    <source>
        <dbReference type="ARBA" id="ARBA00004906"/>
    </source>
</evidence>
<evidence type="ECO:0000256" key="10">
    <source>
        <dbReference type="PROSITE-ProRule" id="PRU00175"/>
    </source>
</evidence>
<comment type="pathway">
    <text evidence="2">Protein modification; protein ubiquitination.</text>
</comment>
<feature type="region of interest" description="Disordered" evidence="11">
    <location>
        <begin position="126"/>
        <end position="165"/>
    </location>
</feature>
<feature type="compositionally biased region" description="Basic and acidic residues" evidence="11">
    <location>
        <begin position="414"/>
        <end position="441"/>
    </location>
</feature>
<evidence type="ECO:0000256" key="8">
    <source>
        <dbReference type="ARBA" id="ARBA00022786"/>
    </source>
</evidence>
<organism evidence="14 15">
    <name type="scientific">Podospora appendiculata</name>
    <dbReference type="NCBI Taxonomy" id="314037"/>
    <lineage>
        <taxon>Eukaryota</taxon>
        <taxon>Fungi</taxon>
        <taxon>Dikarya</taxon>
        <taxon>Ascomycota</taxon>
        <taxon>Pezizomycotina</taxon>
        <taxon>Sordariomycetes</taxon>
        <taxon>Sordariomycetidae</taxon>
        <taxon>Sordariales</taxon>
        <taxon>Podosporaceae</taxon>
        <taxon>Podospora</taxon>
    </lineage>
</organism>
<keyword evidence="4" id="KW-0808">Transferase</keyword>
<dbReference type="SUPFAM" id="SSF57850">
    <property type="entry name" value="RING/U-box"/>
    <property type="match status" value="3"/>
</dbReference>
<reference evidence="14" key="1">
    <citation type="journal article" date="2023" name="Mol. Phylogenet. Evol.">
        <title>Genome-scale phylogeny and comparative genomics of the fungal order Sordariales.</title>
        <authorList>
            <person name="Hensen N."/>
            <person name="Bonometti L."/>
            <person name="Westerberg I."/>
            <person name="Brannstrom I.O."/>
            <person name="Guillou S."/>
            <person name="Cros-Aarteil S."/>
            <person name="Calhoun S."/>
            <person name="Haridas S."/>
            <person name="Kuo A."/>
            <person name="Mondo S."/>
            <person name="Pangilinan J."/>
            <person name="Riley R."/>
            <person name="LaButti K."/>
            <person name="Andreopoulos B."/>
            <person name="Lipzen A."/>
            <person name="Chen C."/>
            <person name="Yan M."/>
            <person name="Daum C."/>
            <person name="Ng V."/>
            <person name="Clum A."/>
            <person name="Steindorff A."/>
            <person name="Ohm R.A."/>
            <person name="Martin F."/>
            <person name="Silar P."/>
            <person name="Natvig D.O."/>
            <person name="Lalanne C."/>
            <person name="Gautier V."/>
            <person name="Ament-Velasquez S.L."/>
            <person name="Kruys A."/>
            <person name="Hutchinson M.I."/>
            <person name="Powell A.J."/>
            <person name="Barry K."/>
            <person name="Miller A.N."/>
            <person name="Grigoriev I.V."/>
            <person name="Debuchy R."/>
            <person name="Gladieux P."/>
            <person name="Hiltunen Thoren M."/>
            <person name="Johannesson H."/>
        </authorList>
    </citation>
    <scope>NUCLEOTIDE SEQUENCE</scope>
    <source>
        <strain evidence="14">CBS 314.62</strain>
    </source>
</reference>
<feature type="domain" description="RING-type" evidence="13">
    <location>
        <begin position="227"/>
        <end position="513"/>
    </location>
</feature>
<dbReference type="InterPro" id="IPR054694">
    <property type="entry name" value="Parkin-like_IBR"/>
</dbReference>
<evidence type="ECO:0000313" key="15">
    <source>
        <dbReference type="Proteomes" id="UP001270362"/>
    </source>
</evidence>
<dbReference type="InterPro" id="IPR013083">
    <property type="entry name" value="Znf_RING/FYVE/PHD"/>
</dbReference>
<dbReference type="Proteomes" id="UP001270362">
    <property type="component" value="Unassembled WGS sequence"/>
</dbReference>
<dbReference type="Pfam" id="PF01485">
    <property type="entry name" value="IBR"/>
    <property type="match status" value="1"/>
</dbReference>
<dbReference type="GO" id="GO:0008270">
    <property type="term" value="F:zinc ion binding"/>
    <property type="evidence" value="ECO:0007669"/>
    <property type="project" value="UniProtKB-KW"/>
</dbReference>
<dbReference type="Pfam" id="PF22605">
    <property type="entry name" value="IBR_2"/>
    <property type="match status" value="1"/>
</dbReference>
<gene>
    <name evidence="14" type="ORF">B0T22DRAFT_246180</name>
</gene>
<keyword evidence="7 10" id="KW-0863">Zinc-finger</keyword>
<feature type="compositionally biased region" description="Basic and acidic residues" evidence="11">
    <location>
        <begin position="130"/>
        <end position="145"/>
    </location>
</feature>
<dbReference type="EC" id="2.3.2.31" evidence="3"/>
<comment type="caution">
    <text evidence="14">The sequence shown here is derived from an EMBL/GenBank/DDBJ whole genome shotgun (WGS) entry which is preliminary data.</text>
</comment>
<dbReference type="GO" id="GO:0061630">
    <property type="term" value="F:ubiquitin protein ligase activity"/>
    <property type="evidence" value="ECO:0007669"/>
    <property type="project" value="UniProtKB-EC"/>
</dbReference>
<dbReference type="SMART" id="SM00647">
    <property type="entry name" value="IBR"/>
    <property type="match status" value="1"/>
</dbReference>
<dbReference type="PROSITE" id="PS50089">
    <property type="entry name" value="ZF_RING_2"/>
    <property type="match status" value="1"/>
</dbReference>
<name>A0AAE1C8P2_9PEZI</name>
<evidence type="ECO:0000256" key="7">
    <source>
        <dbReference type="ARBA" id="ARBA00022771"/>
    </source>
</evidence>
<evidence type="ECO:0000256" key="4">
    <source>
        <dbReference type="ARBA" id="ARBA00022679"/>
    </source>
</evidence>
<accession>A0AAE1C8P2</accession>
<dbReference type="InterPro" id="IPR001841">
    <property type="entry name" value="Znf_RING"/>
</dbReference>
<feature type="domain" description="RING-type" evidence="12">
    <location>
        <begin position="231"/>
        <end position="285"/>
    </location>
</feature>
<dbReference type="EMBL" id="JAULSO010000004">
    <property type="protein sequence ID" value="KAK3683352.1"/>
    <property type="molecule type" value="Genomic_DNA"/>
</dbReference>
<protein>
    <recommendedName>
        <fullName evidence="3">RBR-type E3 ubiquitin transferase</fullName>
        <ecNumber evidence="3">2.3.2.31</ecNumber>
    </recommendedName>
</protein>